<feature type="compositionally biased region" description="Polar residues" evidence="1">
    <location>
        <begin position="31"/>
        <end position="41"/>
    </location>
</feature>
<feature type="compositionally biased region" description="Low complexity" evidence="1">
    <location>
        <begin position="45"/>
        <end position="57"/>
    </location>
</feature>
<sequence>MNSSTDAALTELNACRKMDVSPRHNHEESADISTELSQSDDGTSRQESNTSSASSRQSTRRRQPNSRYSDFALQSTINTCTKSKEPVPIFKKRIPRNSTHAKSQVDTYPHTNNLLGLVYGGQDEVSQNVYMKILMPSAIHVRKIVDYF</sequence>
<feature type="region of interest" description="Disordered" evidence="1">
    <location>
        <begin position="1"/>
        <end position="73"/>
    </location>
</feature>
<evidence type="ECO:0000313" key="6">
    <source>
        <dbReference type="Proteomes" id="UP000663829"/>
    </source>
</evidence>
<dbReference type="EMBL" id="CAJOBC010005101">
    <property type="protein sequence ID" value="CAF3851763.1"/>
    <property type="molecule type" value="Genomic_DNA"/>
</dbReference>
<name>A0A814N3E8_9BILA</name>
<dbReference type="Proteomes" id="UP000677228">
    <property type="component" value="Unassembled WGS sequence"/>
</dbReference>
<dbReference type="EMBL" id="CAJNOQ010005101">
    <property type="protein sequence ID" value="CAF1086189.1"/>
    <property type="molecule type" value="Genomic_DNA"/>
</dbReference>
<dbReference type="EMBL" id="CAJNOK010003771">
    <property type="protein sequence ID" value="CAF0913883.1"/>
    <property type="molecule type" value="Genomic_DNA"/>
</dbReference>
<comment type="caution">
    <text evidence="3">The sequence shown here is derived from an EMBL/GenBank/DDBJ whole genome shotgun (WGS) entry which is preliminary data.</text>
</comment>
<keyword evidence="6" id="KW-1185">Reference proteome</keyword>
<protein>
    <submittedName>
        <fullName evidence="3">Uncharacterized protein</fullName>
    </submittedName>
</protein>
<evidence type="ECO:0000313" key="3">
    <source>
        <dbReference type="EMBL" id="CAF1086189.1"/>
    </source>
</evidence>
<reference evidence="3" key="1">
    <citation type="submission" date="2021-02" db="EMBL/GenBank/DDBJ databases">
        <authorList>
            <person name="Nowell W R."/>
        </authorList>
    </citation>
    <scope>NUCLEOTIDE SEQUENCE</scope>
</reference>
<evidence type="ECO:0000313" key="5">
    <source>
        <dbReference type="EMBL" id="CAF3851763.1"/>
    </source>
</evidence>
<proteinExistence type="predicted"/>
<dbReference type="AlphaFoldDB" id="A0A814N3E8"/>
<dbReference type="Proteomes" id="UP000663829">
    <property type="component" value="Unassembled WGS sequence"/>
</dbReference>
<organism evidence="3 6">
    <name type="scientific">Didymodactylos carnosus</name>
    <dbReference type="NCBI Taxonomy" id="1234261"/>
    <lineage>
        <taxon>Eukaryota</taxon>
        <taxon>Metazoa</taxon>
        <taxon>Spiralia</taxon>
        <taxon>Gnathifera</taxon>
        <taxon>Rotifera</taxon>
        <taxon>Eurotatoria</taxon>
        <taxon>Bdelloidea</taxon>
        <taxon>Philodinida</taxon>
        <taxon>Philodinidae</taxon>
        <taxon>Didymodactylos</taxon>
    </lineage>
</organism>
<dbReference type="Proteomes" id="UP000681722">
    <property type="component" value="Unassembled WGS sequence"/>
</dbReference>
<evidence type="ECO:0000313" key="4">
    <source>
        <dbReference type="EMBL" id="CAF3692536.1"/>
    </source>
</evidence>
<dbReference type="Proteomes" id="UP000682733">
    <property type="component" value="Unassembled WGS sequence"/>
</dbReference>
<accession>A0A814N3E8</accession>
<dbReference type="EMBL" id="CAJOBA010003772">
    <property type="protein sequence ID" value="CAF3692536.1"/>
    <property type="molecule type" value="Genomic_DNA"/>
</dbReference>
<evidence type="ECO:0000313" key="2">
    <source>
        <dbReference type="EMBL" id="CAF0913883.1"/>
    </source>
</evidence>
<gene>
    <name evidence="3" type="ORF">GPM918_LOCUS18020</name>
    <name evidence="2" type="ORF">OVA965_LOCUS10265</name>
    <name evidence="5" type="ORF">SRO942_LOCUS18017</name>
    <name evidence="4" type="ORF">TMI583_LOCUS10261</name>
</gene>
<feature type="compositionally biased region" description="Basic and acidic residues" evidence="1">
    <location>
        <begin position="14"/>
        <end position="29"/>
    </location>
</feature>
<evidence type="ECO:0000256" key="1">
    <source>
        <dbReference type="SAM" id="MobiDB-lite"/>
    </source>
</evidence>